<dbReference type="InterPro" id="IPR023214">
    <property type="entry name" value="HAD_sf"/>
</dbReference>
<dbReference type="FunFam" id="3.40.50.1000:FF:000144">
    <property type="entry name" value="copper-transporting ATPase 1 isoform X2"/>
    <property type="match status" value="1"/>
</dbReference>
<evidence type="ECO:0000256" key="11">
    <source>
        <dbReference type="ARBA" id="ARBA00022989"/>
    </source>
</evidence>
<comment type="subcellular location">
    <subcellularLocation>
        <location evidence="1">Cell membrane</location>
        <topology evidence="1">Multi-pass membrane protein</topology>
    </subcellularLocation>
</comment>
<dbReference type="GO" id="GO:1902600">
    <property type="term" value="P:proton transmembrane transport"/>
    <property type="evidence" value="ECO:0007669"/>
    <property type="project" value="TreeGrafter"/>
</dbReference>
<dbReference type="InterPro" id="IPR050510">
    <property type="entry name" value="Cation_transp_ATPase_P-type"/>
</dbReference>
<dbReference type="GO" id="GO:1990573">
    <property type="term" value="P:potassium ion import across plasma membrane"/>
    <property type="evidence" value="ECO:0007669"/>
    <property type="project" value="TreeGrafter"/>
</dbReference>
<keyword evidence="7" id="KW-0547">Nucleotide-binding</keyword>
<dbReference type="GO" id="GO:0005886">
    <property type="term" value="C:plasma membrane"/>
    <property type="evidence" value="ECO:0007669"/>
    <property type="project" value="UniProtKB-SubCell"/>
</dbReference>
<dbReference type="InterPro" id="IPR023299">
    <property type="entry name" value="ATPase_P-typ_cyto_dom_N"/>
</dbReference>
<keyword evidence="8" id="KW-0187">Copper transport</keyword>
<evidence type="ECO:0000256" key="2">
    <source>
        <dbReference type="ARBA" id="ARBA00012517"/>
    </source>
</evidence>
<dbReference type="SUPFAM" id="SSF56784">
    <property type="entry name" value="HAD-like"/>
    <property type="match status" value="1"/>
</dbReference>
<keyword evidence="12" id="KW-0186">Copper</keyword>
<dbReference type="AlphaFoldDB" id="A0A4U5P1E9"/>
<gene>
    <name evidence="15" type="ORF">L596_013846</name>
</gene>
<evidence type="ECO:0000256" key="13">
    <source>
        <dbReference type="ARBA" id="ARBA00023065"/>
    </source>
</evidence>
<evidence type="ECO:0000256" key="9">
    <source>
        <dbReference type="ARBA" id="ARBA00022840"/>
    </source>
</evidence>
<dbReference type="Gene3D" id="3.40.1110.10">
    <property type="entry name" value="Calcium-transporting ATPase, cytoplasmic domain N"/>
    <property type="match status" value="1"/>
</dbReference>
<evidence type="ECO:0000256" key="12">
    <source>
        <dbReference type="ARBA" id="ARBA00023008"/>
    </source>
</evidence>
<reference evidence="15 16" key="1">
    <citation type="journal article" date="2015" name="Genome Biol.">
        <title>Comparative genomics of Steinernema reveals deeply conserved gene regulatory networks.</title>
        <authorList>
            <person name="Dillman A.R."/>
            <person name="Macchietto M."/>
            <person name="Porter C.F."/>
            <person name="Rogers A."/>
            <person name="Williams B."/>
            <person name="Antoshechkin I."/>
            <person name="Lee M.M."/>
            <person name="Goodwin Z."/>
            <person name="Lu X."/>
            <person name="Lewis E.E."/>
            <person name="Goodrich-Blair H."/>
            <person name="Stock S.P."/>
            <person name="Adams B.J."/>
            <person name="Sternberg P.W."/>
            <person name="Mortazavi A."/>
        </authorList>
    </citation>
    <scope>NUCLEOTIDE SEQUENCE [LARGE SCALE GENOMIC DNA]</scope>
    <source>
        <strain evidence="15 16">ALL</strain>
    </source>
</reference>
<proteinExistence type="predicted"/>
<dbReference type="Pfam" id="PF13246">
    <property type="entry name" value="Cation_ATPase"/>
    <property type="match status" value="1"/>
</dbReference>
<evidence type="ECO:0000256" key="14">
    <source>
        <dbReference type="ARBA" id="ARBA00023136"/>
    </source>
</evidence>
<evidence type="ECO:0000313" key="15">
    <source>
        <dbReference type="EMBL" id="TKR89798.1"/>
    </source>
</evidence>
<reference evidence="15 16" key="2">
    <citation type="journal article" date="2019" name="G3 (Bethesda)">
        <title>Hybrid Assembly of the Genome of the Entomopathogenic Nematode Steinernema carpocapsae Identifies the X-Chromosome.</title>
        <authorList>
            <person name="Serra L."/>
            <person name="Macchietto M."/>
            <person name="Macias-Munoz A."/>
            <person name="McGill C.J."/>
            <person name="Rodriguez I.M."/>
            <person name="Rodriguez B."/>
            <person name="Murad R."/>
            <person name="Mortazavi A."/>
        </authorList>
    </citation>
    <scope>NUCLEOTIDE SEQUENCE [LARGE SCALE GENOMIC DNA]</scope>
    <source>
        <strain evidence="15 16">ALL</strain>
    </source>
</reference>
<dbReference type="PRINTS" id="PR00119">
    <property type="entry name" value="CATATPASE"/>
</dbReference>
<keyword evidence="10" id="KW-1278">Translocase</keyword>
<evidence type="ECO:0000256" key="1">
    <source>
        <dbReference type="ARBA" id="ARBA00004651"/>
    </source>
</evidence>
<dbReference type="GO" id="GO:0036376">
    <property type="term" value="P:sodium ion export across plasma membrane"/>
    <property type="evidence" value="ECO:0007669"/>
    <property type="project" value="TreeGrafter"/>
</dbReference>
<keyword evidence="11" id="KW-1133">Transmembrane helix</keyword>
<keyword evidence="4" id="KW-1003">Cell membrane</keyword>
<keyword evidence="9" id="KW-0067">ATP-binding</keyword>
<dbReference type="Gene3D" id="3.40.50.1000">
    <property type="entry name" value="HAD superfamily/HAD-like"/>
    <property type="match status" value="1"/>
</dbReference>
<comment type="caution">
    <text evidence="15">The sequence shown here is derived from an EMBL/GenBank/DDBJ whole genome shotgun (WGS) entry which is preliminary data.</text>
</comment>
<dbReference type="GO" id="GO:0006883">
    <property type="term" value="P:intracellular sodium ion homeostasis"/>
    <property type="evidence" value="ECO:0007669"/>
    <property type="project" value="TreeGrafter"/>
</dbReference>
<sequence length="214" mass="23859">MILHEKTSNDDPFDENVTYTLMIKGAPEVIITKCTSLATADGEEYIREETIMDFQDAYDHFGNNGRRVIGFAKRTFIAPAGFKFSYEELNFPLHNLTFFGIAAIMDPPRPDTAKAIRQCKEAGIKVFMVTGDHPSTAQAIAREIGLIGEPEKLIQGRHTLRVTKIEDEETNHKDWASVHGSDLPGLSDGLGRASQKEVHRFCQNDSRTQADDCG</sequence>
<keyword evidence="16" id="KW-1185">Reference proteome</keyword>
<evidence type="ECO:0000256" key="8">
    <source>
        <dbReference type="ARBA" id="ARBA00022796"/>
    </source>
</evidence>
<evidence type="ECO:0000256" key="7">
    <source>
        <dbReference type="ARBA" id="ARBA00022741"/>
    </source>
</evidence>
<evidence type="ECO:0000256" key="6">
    <source>
        <dbReference type="ARBA" id="ARBA00022723"/>
    </source>
</evidence>
<dbReference type="GO" id="GO:0005391">
    <property type="term" value="F:P-type sodium:potassium-exchanging transporter activity"/>
    <property type="evidence" value="ECO:0007669"/>
    <property type="project" value="TreeGrafter"/>
</dbReference>
<keyword evidence="14" id="KW-0472">Membrane</keyword>
<organism evidence="15 16">
    <name type="scientific">Steinernema carpocapsae</name>
    <name type="common">Entomopathogenic nematode</name>
    <dbReference type="NCBI Taxonomy" id="34508"/>
    <lineage>
        <taxon>Eukaryota</taxon>
        <taxon>Metazoa</taxon>
        <taxon>Ecdysozoa</taxon>
        <taxon>Nematoda</taxon>
        <taxon>Chromadorea</taxon>
        <taxon>Rhabditida</taxon>
        <taxon>Tylenchina</taxon>
        <taxon>Panagrolaimomorpha</taxon>
        <taxon>Strongyloidoidea</taxon>
        <taxon>Steinernematidae</taxon>
        <taxon>Steinernema</taxon>
    </lineage>
</organism>
<keyword evidence="3" id="KW-0813">Transport</keyword>
<dbReference type="EMBL" id="AZBU02000003">
    <property type="protein sequence ID" value="TKR89798.1"/>
    <property type="molecule type" value="Genomic_DNA"/>
</dbReference>
<evidence type="ECO:0000313" key="16">
    <source>
        <dbReference type="Proteomes" id="UP000298663"/>
    </source>
</evidence>
<evidence type="ECO:0000256" key="10">
    <source>
        <dbReference type="ARBA" id="ARBA00022967"/>
    </source>
</evidence>
<dbReference type="SUPFAM" id="SSF81660">
    <property type="entry name" value="Metal cation-transporting ATPase, ATP-binding domain N"/>
    <property type="match status" value="1"/>
</dbReference>
<protein>
    <recommendedName>
        <fullName evidence="2">P-type Cu(+) transporter</fullName>
        <ecNumber evidence="2">7.2.2.8</ecNumber>
    </recommendedName>
</protein>
<evidence type="ECO:0000256" key="4">
    <source>
        <dbReference type="ARBA" id="ARBA00022475"/>
    </source>
</evidence>
<dbReference type="EC" id="7.2.2.8" evidence="2"/>
<dbReference type="GO" id="GO:0140581">
    <property type="term" value="F:P-type monovalent copper transporter activity"/>
    <property type="evidence" value="ECO:0007669"/>
    <property type="project" value="UniProtKB-EC"/>
</dbReference>
<keyword evidence="5" id="KW-0812">Transmembrane</keyword>
<dbReference type="Proteomes" id="UP000298663">
    <property type="component" value="Unassembled WGS sequence"/>
</dbReference>
<evidence type="ECO:0000256" key="3">
    <source>
        <dbReference type="ARBA" id="ARBA00022448"/>
    </source>
</evidence>
<dbReference type="STRING" id="34508.A0A4U5P1E9"/>
<dbReference type="GO" id="GO:0046872">
    <property type="term" value="F:metal ion binding"/>
    <property type="evidence" value="ECO:0007669"/>
    <property type="project" value="UniProtKB-KW"/>
</dbReference>
<dbReference type="OrthoDB" id="3352408at2759"/>
<dbReference type="PANTHER" id="PTHR43294:SF21">
    <property type="entry name" value="CATION TRANSPORTING ATPASE"/>
    <property type="match status" value="1"/>
</dbReference>
<keyword evidence="13" id="KW-0406">Ion transport</keyword>
<accession>A0A4U5P1E9</accession>
<dbReference type="GO" id="GO:0030007">
    <property type="term" value="P:intracellular potassium ion homeostasis"/>
    <property type="evidence" value="ECO:0007669"/>
    <property type="project" value="TreeGrafter"/>
</dbReference>
<dbReference type="InterPro" id="IPR036412">
    <property type="entry name" value="HAD-like_sf"/>
</dbReference>
<dbReference type="GO" id="GO:0005524">
    <property type="term" value="F:ATP binding"/>
    <property type="evidence" value="ECO:0007669"/>
    <property type="project" value="UniProtKB-KW"/>
</dbReference>
<keyword evidence="6" id="KW-0479">Metal-binding</keyword>
<evidence type="ECO:0000256" key="5">
    <source>
        <dbReference type="ARBA" id="ARBA00022692"/>
    </source>
</evidence>
<dbReference type="PANTHER" id="PTHR43294">
    <property type="entry name" value="SODIUM/POTASSIUM-TRANSPORTING ATPASE SUBUNIT ALPHA"/>
    <property type="match status" value="1"/>
</dbReference>
<name>A0A4U5P1E9_STECR</name>